<feature type="transmembrane region" description="Helical" evidence="1">
    <location>
        <begin position="326"/>
        <end position="345"/>
    </location>
</feature>
<dbReference type="EMBL" id="CAACYD010000007">
    <property type="protein sequence ID" value="VFA89168.1"/>
    <property type="molecule type" value="Genomic_DNA"/>
</dbReference>
<keyword evidence="1" id="KW-1133">Transmembrane helix</keyword>
<organism evidence="2 3">
    <name type="scientific">Gordonia paraffinivorans</name>
    <dbReference type="NCBI Taxonomy" id="175628"/>
    <lineage>
        <taxon>Bacteria</taxon>
        <taxon>Bacillati</taxon>
        <taxon>Actinomycetota</taxon>
        <taxon>Actinomycetes</taxon>
        <taxon>Mycobacteriales</taxon>
        <taxon>Gordoniaceae</taxon>
        <taxon>Gordonia</taxon>
    </lineage>
</organism>
<dbReference type="AlphaFoldDB" id="A0ABD7V469"/>
<dbReference type="GeneID" id="60750722"/>
<proteinExistence type="predicted"/>
<feature type="transmembrane region" description="Helical" evidence="1">
    <location>
        <begin position="203"/>
        <end position="231"/>
    </location>
</feature>
<name>A0ABD7V469_9ACTN</name>
<feature type="transmembrane region" description="Helical" evidence="1">
    <location>
        <begin position="237"/>
        <end position="256"/>
    </location>
</feature>
<keyword evidence="1" id="KW-0812">Transmembrane</keyword>
<accession>A0ABD7V469</accession>
<protein>
    <submittedName>
        <fullName evidence="2">Uncharacterized protein</fullName>
    </submittedName>
</protein>
<reference evidence="2 3" key="1">
    <citation type="submission" date="2019-02" db="EMBL/GenBank/DDBJ databases">
        <authorList>
            <consortium name="Pathogen Informatics"/>
        </authorList>
    </citation>
    <scope>NUCLEOTIDE SEQUENCE [LARGE SCALE GENOMIC DNA]</scope>
    <source>
        <strain evidence="2 3">3012STDY6756503</strain>
    </source>
</reference>
<dbReference type="Proteomes" id="UP000360750">
    <property type="component" value="Unassembled WGS sequence"/>
</dbReference>
<comment type="caution">
    <text evidence="2">The sequence shown here is derived from an EMBL/GenBank/DDBJ whole genome shotgun (WGS) entry which is preliminary data.</text>
</comment>
<evidence type="ECO:0000313" key="3">
    <source>
        <dbReference type="Proteomes" id="UP000360750"/>
    </source>
</evidence>
<evidence type="ECO:0000256" key="1">
    <source>
        <dbReference type="SAM" id="Phobius"/>
    </source>
</evidence>
<dbReference type="RefSeq" id="WP_006900993.1">
    <property type="nucleotide sequence ID" value="NZ_CAACYD010000007.1"/>
</dbReference>
<keyword evidence="1" id="KW-0472">Membrane</keyword>
<gene>
    <name evidence="2" type="ORF">NCTC8139_02729</name>
</gene>
<feature type="transmembrane region" description="Helical" evidence="1">
    <location>
        <begin position="277"/>
        <end position="306"/>
    </location>
</feature>
<evidence type="ECO:0000313" key="2">
    <source>
        <dbReference type="EMBL" id="VFA89168.1"/>
    </source>
</evidence>
<sequence length="374" mass="40684">MRDPTAVPERERTREREGGTTIAGLRIVAEHGLPEDLIGRAEDRIRQIADAYDLEFRGVTVTREVTLQATPRGDLETVWGAADAGDEVIVFVTEMPRLYASGPEAPLLGKRSRNSVVMAELDTGGSAAVVSLPAFGALPRRRFLSALEAVIESLKGGTPDPFTGRRGLAVVHEDETDHVLAVGFRNRLRLTVGMVRGNRPWRLIPTLTGMTAAAAAAASFGVFFSTIWSMANALSSWRLAAISVLALVLASVWLIVNNRLWERTSVTSTPRARLYNTATVCTVAFSWIVLYAFLFGATLVAAMIVIDESFLSSQLGFPAEFRSYVHLAWLATSMGVFAGALGSSVDSHDDVLRATYGYRERLRRQKSEGPENSG</sequence>